<keyword evidence="1" id="KW-0175">Coiled coil</keyword>
<feature type="coiled-coil region" evidence="1">
    <location>
        <begin position="134"/>
        <end position="161"/>
    </location>
</feature>
<evidence type="ECO:0000256" key="2">
    <source>
        <dbReference type="SAM" id="MobiDB-lite"/>
    </source>
</evidence>
<keyword evidence="4" id="KW-1185">Reference proteome</keyword>
<accession>A0ABR2KSM9</accession>
<protein>
    <submittedName>
        <fullName evidence="3">Uncharacterized protein</fullName>
    </submittedName>
</protein>
<feature type="coiled-coil region" evidence="1">
    <location>
        <begin position="45"/>
        <end position="75"/>
    </location>
</feature>
<comment type="caution">
    <text evidence="3">The sequence shown here is derived from an EMBL/GenBank/DDBJ whole genome shotgun (WGS) entry which is preliminary data.</text>
</comment>
<dbReference type="EMBL" id="JAPFFF010000003">
    <property type="protein sequence ID" value="KAK8893937.1"/>
    <property type="molecule type" value="Genomic_DNA"/>
</dbReference>
<evidence type="ECO:0000256" key="1">
    <source>
        <dbReference type="SAM" id="Coils"/>
    </source>
</evidence>
<name>A0ABR2KSM9_9EUKA</name>
<dbReference type="Proteomes" id="UP001470230">
    <property type="component" value="Unassembled WGS sequence"/>
</dbReference>
<organism evidence="3 4">
    <name type="scientific">Tritrichomonas musculus</name>
    <dbReference type="NCBI Taxonomy" id="1915356"/>
    <lineage>
        <taxon>Eukaryota</taxon>
        <taxon>Metamonada</taxon>
        <taxon>Parabasalia</taxon>
        <taxon>Tritrichomonadida</taxon>
        <taxon>Tritrichomonadidae</taxon>
        <taxon>Tritrichomonas</taxon>
    </lineage>
</organism>
<evidence type="ECO:0000313" key="4">
    <source>
        <dbReference type="Proteomes" id="UP001470230"/>
    </source>
</evidence>
<dbReference type="PANTHER" id="PTHR46518:SF1">
    <property type="entry name" value="OUTER DYNEIN ARM-DOCKING COMPLEX SUBUNIT 3"/>
    <property type="match status" value="1"/>
</dbReference>
<feature type="coiled-coil region" evidence="1">
    <location>
        <begin position="316"/>
        <end position="395"/>
    </location>
</feature>
<feature type="region of interest" description="Disordered" evidence="2">
    <location>
        <begin position="249"/>
        <end position="287"/>
    </location>
</feature>
<reference evidence="3 4" key="1">
    <citation type="submission" date="2024-04" db="EMBL/GenBank/DDBJ databases">
        <title>Tritrichomonas musculus Genome.</title>
        <authorList>
            <person name="Alves-Ferreira E."/>
            <person name="Grigg M."/>
            <person name="Lorenzi H."/>
            <person name="Galac M."/>
        </authorList>
    </citation>
    <scope>NUCLEOTIDE SEQUENCE [LARGE SCALE GENOMIC DNA]</scope>
    <source>
        <strain evidence="3 4">EAF2021</strain>
    </source>
</reference>
<feature type="compositionally biased region" description="Polar residues" evidence="2">
    <location>
        <begin position="261"/>
        <end position="273"/>
    </location>
</feature>
<dbReference type="PANTHER" id="PTHR46518">
    <property type="entry name" value="COILED-COIL DOMAIN-CONTAINING PROTEIN 151"/>
    <property type="match status" value="1"/>
</dbReference>
<sequence>MSKNAGAALTNSKPVAETFQEELKVINERGKEFKGEQRDFYRSIVQRLENNVQILNDLRDEHTSLRQKLGELVKEKNSRLQNVNLAGDIKHMDHEVNLLKKRNDRIKHQKEKSIERQRELEVILANFKNGESSGNSDEKRIQDLKNQLDRANIKNQEAVHMVKMYQRIIYFMDRQKMKWNPILVQKQDIINRKNRDISELTFIARDSKHSKSLAVSEYYRTEEQCLQAKKKRDAILDVKKEQAKSNNAKQLIEFDVEPKNSKPQPSLNSQPSVLRNKMNKAAREKREEKFRQVSSVYEAIRDRFGTTDPESIQKFLIEREENTKTLSKQIEDLKDACTKLENNANHLKSALEEAEYASSKGVGASRLMSEGEKILQSKQDKLREVKKEINAQENHQKSVLSGIYQLSEVMSLIQTPDEEVPQDPGELLNNFVEKIRKTKENLGDDDFDLTTVVNIPVLVAQISRTDENFNMGKVESEKHIRRNFAEHKRTQKEKPGDIQSRVLDRAQVKMNAIKAVQMHQQHKKERNH</sequence>
<proteinExistence type="predicted"/>
<gene>
    <name evidence="3" type="ORF">M9Y10_022366</name>
</gene>
<dbReference type="InterPro" id="IPR033192">
    <property type="entry name" value="ODAD3"/>
</dbReference>
<evidence type="ECO:0000313" key="3">
    <source>
        <dbReference type="EMBL" id="KAK8893937.1"/>
    </source>
</evidence>